<proteinExistence type="predicted"/>
<dbReference type="PROSITE" id="PS51257">
    <property type="entry name" value="PROKAR_LIPOPROTEIN"/>
    <property type="match status" value="1"/>
</dbReference>
<evidence type="ECO:0000313" key="3">
    <source>
        <dbReference type="Proteomes" id="UP000672657"/>
    </source>
</evidence>
<name>A0ABM8TUR3_9BURK</name>
<organism evidence="2 3">
    <name type="scientific">Cupriavidus numazuensis</name>
    <dbReference type="NCBI Taxonomy" id="221992"/>
    <lineage>
        <taxon>Bacteria</taxon>
        <taxon>Pseudomonadati</taxon>
        <taxon>Pseudomonadota</taxon>
        <taxon>Betaproteobacteria</taxon>
        <taxon>Burkholderiales</taxon>
        <taxon>Burkholderiaceae</taxon>
        <taxon>Cupriavidus</taxon>
    </lineage>
</organism>
<comment type="caution">
    <text evidence="2">The sequence shown here is derived from an EMBL/GenBank/DDBJ whole genome shotgun (WGS) entry which is preliminary data.</text>
</comment>
<feature type="chain" id="PRO_5047242290" evidence="1">
    <location>
        <begin position="26"/>
        <end position="695"/>
    </location>
</feature>
<protein>
    <submittedName>
        <fullName evidence="2">Uncharacterized protein</fullName>
    </submittedName>
</protein>
<reference evidence="2 3" key="1">
    <citation type="submission" date="2021-03" db="EMBL/GenBank/DDBJ databases">
        <authorList>
            <person name="Peeters C."/>
        </authorList>
    </citation>
    <scope>NUCLEOTIDE SEQUENCE [LARGE SCALE GENOMIC DNA]</scope>
    <source>
        <strain evidence="2 3">LMG 26411</strain>
    </source>
</reference>
<feature type="signal peptide" evidence="1">
    <location>
        <begin position="1"/>
        <end position="25"/>
    </location>
</feature>
<dbReference type="EMBL" id="CAJPVI010000078">
    <property type="protein sequence ID" value="CAG2160343.1"/>
    <property type="molecule type" value="Genomic_DNA"/>
</dbReference>
<dbReference type="Proteomes" id="UP000672657">
    <property type="component" value="Unassembled WGS sequence"/>
</dbReference>
<dbReference type="RefSeq" id="WP_211958169.1">
    <property type="nucleotide sequence ID" value="NZ_CAJPVI010000078.1"/>
</dbReference>
<sequence>MKSQRYTALALAMAGAALLTLSACGGGDSNTTTTTPPAASNQPAAKSTLSGTAATGSALANADVSVTDASGASPCEEASITTSALGTYTCTLKAGATAPFFIVVTDPTGNTAPLVSVATSAPAAGAALTVNATPLTTAIVAQLSSDGNALSVVNSKTVDTAKLQQVTTNVLAQLSSVLSAIGASADYNPFSTAISAATVSNTGNTADQLLDVVRIVTDPSTGKLALATIDNPTPVALATADNTGGQLAAPAAGVSDLPAANQQVAKALTACFALTKPQRVLDGDYLPASQGGNKVTSMGTACQNIGASSSNGAGFDFLHNGYAYGQFMVDLLISDTMTGAQFSVPEVMLFTKAADSASGRDEAVLNIKYLDANGNPGNKIVNASNVPNSASAAHASTWWLTGNNQPVDIGVRTLVRRVEQMNPSFNNSNSNNYSHFQSGLQFTINAKGPGSVNGSDTLTRARIKGPGLPINGLVYTAPVDAEVGQTYMDVATQTGDVTSTDRCGQPANAQNPSYNCPNYWVGRTAGITAATGAGTFRNNPGGVSWANGELQSGSIGRGQKYTIELFYGSSTTATHTYRKTLLTDLTPATQAINLPWNTLGSNSQALLNPNGSLAGVQQSPTMDWVQNIAAEQISGIAISVDSVGTYSTTTQVAKGVTSAAVIAQAAAFNASSIRSLLFNYRMLDNSGKSAVYTFN</sequence>
<accession>A0ABM8TUR3</accession>
<keyword evidence="1" id="KW-0732">Signal</keyword>
<evidence type="ECO:0000256" key="1">
    <source>
        <dbReference type="SAM" id="SignalP"/>
    </source>
</evidence>
<gene>
    <name evidence="2" type="ORF">LMG26411_07412</name>
</gene>
<evidence type="ECO:0000313" key="2">
    <source>
        <dbReference type="EMBL" id="CAG2160343.1"/>
    </source>
</evidence>
<keyword evidence="3" id="KW-1185">Reference proteome</keyword>